<accession>A0A644VS37</accession>
<evidence type="ECO:0000313" key="1">
    <source>
        <dbReference type="EMBL" id="MPL94020.1"/>
    </source>
</evidence>
<gene>
    <name evidence="1" type="ORF">SDC9_40168</name>
</gene>
<organism evidence="1">
    <name type="scientific">bioreactor metagenome</name>
    <dbReference type="NCBI Taxonomy" id="1076179"/>
    <lineage>
        <taxon>unclassified sequences</taxon>
        <taxon>metagenomes</taxon>
        <taxon>ecological metagenomes</taxon>
    </lineage>
</organism>
<comment type="caution">
    <text evidence="1">The sequence shown here is derived from an EMBL/GenBank/DDBJ whole genome shotgun (WGS) entry which is preliminary data.</text>
</comment>
<sequence>MIAIGTIGNVAKKDSKISLCGPLRKASVFSAVNFTAMGAEKAYITCFLYAVMEGCSSFNQ</sequence>
<proteinExistence type="predicted"/>
<reference evidence="1" key="1">
    <citation type="submission" date="2019-08" db="EMBL/GenBank/DDBJ databases">
        <authorList>
            <person name="Kucharzyk K."/>
            <person name="Murdoch R.W."/>
            <person name="Higgins S."/>
            <person name="Loffler F."/>
        </authorList>
    </citation>
    <scope>NUCLEOTIDE SEQUENCE</scope>
</reference>
<dbReference type="AlphaFoldDB" id="A0A644VS37"/>
<protein>
    <submittedName>
        <fullName evidence="1">Uncharacterized protein</fullName>
    </submittedName>
</protein>
<name>A0A644VS37_9ZZZZ</name>
<dbReference type="EMBL" id="VSSQ01000411">
    <property type="protein sequence ID" value="MPL94020.1"/>
    <property type="molecule type" value="Genomic_DNA"/>
</dbReference>